<dbReference type="SUPFAM" id="SSF56349">
    <property type="entry name" value="DNA breaking-rejoining enzymes"/>
    <property type="match status" value="1"/>
</dbReference>
<dbReference type="Proteomes" id="UP000245383">
    <property type="component" value="Unassembled WGS sequence"/>
</dbReference>
<dbReference type="Gene3D" id="1.10.443.10">
    <property type="entry name" value="Intergrase catalytic core"/>
    <property type="match status" value="1"/>
</dbReference>
<reference evidence="3 4" key="1">
    <citation type="journal article" date="2018" name="MBio">
        <title>Comparative Genomics Reveals the Core Gene Toolbox for the Fungus-Insect Symbiosis.</title>
        <authorList>
            <person name="Wang Y."/>
            <person name="Stata M."/>
            <person name="Wang W."/>
            <person name="Stajich J.E."/>
            <person name="White M.M."/>
            <person name="Moncalvo J.M."/>
        </authorList>
    </citation>
    <scope>NUCLEOTIDE SEQUENCE [LARGE SCALE GENOMIC DNA]</scope>
    <source>
        <strain evidence="3 4">SWE-8-4</strain>
    </source>
</reference>
<evidence type="ECO:0000313" key="3">
    <source>
        <dbReference type="EMBL" id="PVU91168.1"/>
    </source>
</evidence>
<feature type="region of interest" description="Disordered" evidence="2">
    <location>
        <begin position="760"/>
        <end position="793"/>
    </location>
</feature>
<dbReference type="STRING" id="133385.A0A2T9YFP1"/>
<gene>
    <name evidence="3" type="ORF">BB561_004535</name>
</gene>
<comment type="caution">
    <text evidence="3">The sequence shown here is derived from an EMBL/GenBank/DDBJ whole genome shotgun (WGS) entry which is preliminary data.</text>
</comment>
<dbReference type="InterPro" id="IPR013762">
    <property type="entry name" value="Integrase-like_cat_sf"/>
</dbReference>
<evidence type="ECO:0000256" key="2">
    <source>
        <dbReference type="SAM" id="MobiDB-lite"/>
    </source>
</evidence>
<feature type="compositionally biased region" description="Basic and acidic residues" evidence="2">
    <location>
        <begin position="315"/>
        <end position="324"/>
    </location>
</feature>
<feature type="compositionally biased region" description="Polar residues" evidence="2">
    <location>
        <begin position="781"/>
        <end position="793"/>
    </location>
</feature>
<dbReference type="EMBL" id="MBFR01000217">
    <property type="protein sequence ID" value="PVU91168.1"/>
    <property type="molecule type" value="Genomic_DNA"/>
</dbReference>
<evidence type="ECO:0008006" key="5">
    <source>
        <dbReference type="Google" id="ProtNLM"/>
    </source>
</evidence>
<dbReference type="GO" id="GO:0015074">
    <property type="term" value="P:DNA integration"/>
    <property type="evidence" value="ECO:0007669"/>
    <property type="project" value="InterPro"/>
</dbReference>
<proteinExistence type="predicted"/>
<evidence type="ECO:0000256" key="1">
    <source>
        <dbReference type="ARBA" id="ARBA00023172"/>
    </source>
</evidence>
<keyword evidence="1" id="KW-0233">DNA recombination</keyword>
<organism evidence="3 4">
    <name type="scientific">Smittium simulii</name>
    <dbReference type="NCBI Taxonomy" id="133385"/>
    <lineage>
        <taxon>Eukaryota</taxon>
        <taxon>Fungi</taxon>
        <taxon>Fungi incertae sedis</taxon>
        <taxon>Zoopagomycota</taxon>
        <taxon>Kickxellomycotina</taxon>
        <taxon>Harpellomycetes</taxon>
        <taxon>Harpellales</taxon>
        <taxon>Legeriomycetaceae</taxon>
        <taxon>Smittium</taxon>
    </lineage>
</organism>
<dbReference type="PANTHER" id="PTHR33066:SF2">
    <property type="entry name" value="FILAGGRIN-2-LIKE"/>
    <property type="match status" value="1"/>
</dbReference>
<dbReference type="GO" id="GO:0006310">
    <property type="term" value="P:DNA recombination"/>
    <property type="evidence" value="ECO:0007669"/>
    <property type="project" value="UniProtKB-KW"/>
</dbReference>
<dbReference type="AlphaFoldDB" id="A0A2T9YFP1"/>
<keyword evidence="4" id="KW-1185">Reference proteome</keyword>
<evidence type="ECO:0000313" key="4">
    <source>
        <dbReference type="Proteomes" id="UP000245383"/>
    </source>
</evidence>
<accession>A0A2T9YFP1</accession>
<dbReference type="OrthoDB" id="5588333at2759"/>
<feature type="region of interest" description="Disordered" evidence="2">
    <location>
        <begin position="474"/>
        <end position="496"/>
    </location>
</feature>
<dbReference type="InterPro" id="IPR011010">
    <property type="entry name" value="DNA_brk_join_enz"/>
</dbReference>
<feature type="region of interest" description="Disordered" evidence="2">
    <location>
        <begin position="304"/>
        <end position="328"/>
    </location>
</feature>
<dbReference type="PANTHER" id="PTHR33066">
    <property type="entry name" value="INTEGRASE_SAM-LIKE_N DOMAIN-CONTAINING PROTEIN"/>
    <property type="match status" value="1"/>
</dbReference>
<protein>
    <recommendedName>
        <fullName evidence="5">Ndc10 domain-containing protein</fullName>
    </recommendedName>
</protein>
<sequence>MIKKKLTEKVNQLLLARETVPAPITVPEPEDEFITTRAPASELKIYPMLKDAIPSIVYDFFRIQFTEEERKDAIYLCPRSSFMNYLPPPLNDSASTAVRKANSTPHGIQVELAQAIRPVDYYVHRIIQDNPGITSDDPRILFADTMRVLLSNIAITVTQGRLDNLHRGMDLPGKPQQLVESEIKPLMSQDKLDALIAQKAPAKRARIRKPFCGRQQYGTQNSTSSYTALAQTTEAAIPGNTANNYPQQSTFCGRERGGRLAMFKQTWKKLTDNQWVQNIVEKEDVDAQRAAALWTTAIDDAPTLVQAKTQSRGSPDPDGRKDRGTQTCSGLTETELSCRREKLQDGVSGLHMQTNQAKRLHDVSRSRRRIHAHHYTQLLQEVSALLLERESIPIQSAPPDTIMGKNTEHQNICIPGRYPNHWGVEKDMQEDYGPSIFQTDRTGIQNKVGEVNNNAISVDYPFWYGNQFTEHEPQSSFLKDLGPPPRSDKTIESWPDDVEMPGELYWESPSYVSCPAPGSSNAETTLGTQEQVLIIDEDMDINCDTHRTRQTEPVVLERPIGSLEWPIVSSGDPRTGTLYRCQQNRLGDSCGLTILLRIVNMFGGVDAHQRQRTINNIIRTPAPECCWSFGISLLRQYHHSSICKEVWWDDLPETARNCRRNMEPLHSDKHAPSSHIRSVCNKSCGCTEPTDRTDGMVYVRPSVLKNNRIIWTAQCRPVCIEDKHEANKILQLVSGQQSRRSELSDIQLVEVYQPLLLSPVEPDIPGSPESAPRAPDDDFNHTSMENSNLVSGSTGIISCSATASTGNDGRTRPQKRKISAVEQQELVPHGMENQRRVLQAQGLSDTAIKIIVSNKRAVKRRSRYHSTQKTIFRFEHDQQSANRHPVQPYLADPKTVGNSPCIKEFLRAIDGTKIKSFVSPEIDIFPIVLKINEWGDTSGLDNQKLTTKRCWLLCLCEFLRASNIHRIDDGRNIITEDTLKLVIIAPKEKRKGQPIELPCEINRHPNHILCPVLAYTVYKARNATELCPTPHANNNSIIVNRLFRHTKHYNKPLSVDSITRHVKNLSGLIKRPPNTPIPKTRAIGATLAATSGVPVENIVLHAFWSNYSMFDTYYRLDRSTQSNMTEAVLPLE</sequence>
<name>A0A2T9YFP1_9FUNG</name>
<dbReference type="GO" id="GO:0003677">
    <property type="term" value="F:DNA binding"/>
    <property type="evidence" value="ECO:0007669"/>
    <property type="project" value="InterPro"/>
</dbReference>